<dbReference type="InterPro" id="IPR036864">
    <property type="entry name" value="Zn2-C6_fun-type_DNA-bd_sf"/>
</dbReference>
<feature type="compositionally biased region" description="Polar residues" evidence="6">
    <location>
        <begin position="769"/>
        <end position="780"/>
    </location>
</feature>
<reference evidence="8" key="1">
    <citation type="submission" date="2023-01" db="EMBL/GenBank/DDBJ databases">
        <authorList>
            <person name="Van Ghelder C."/>
            <person name="Rancurel C."/>
        </authorList>
    </citation>
    <scope>NUCLEOTIDE SEQUENCE</scope>
    <source>
        <strain evidence="8">CNCM I-4278</strain>
    </source>
</reference>
<feature type="compositionally biased region" description="Low complexity" evidence="6">
    <location>
        <begin position="52"/>
        <end position="64"/>
    </location>
</feature>
<feature type="compositionally biased region" description="Polar residues" evidence="6">
    <location>
        <begin position="699"/>
        <end position="709"/>
    </location>
</feature>
<sequence length="935" mass="103771">MHVRSKWPRHPHFQVSIPSLLENTSAYQCRKSLEPLRHPFVTLLRGLPDRAAATTPGTARTEAANMSESPDETFFNDLSQQPDCGDERQSPSSANGQPAPGDDSANKTKRIACVVCRKRKLRCDGARPACGTCKRLSHNCAYDEKRKKSGPKRGYVKLLEARLQQVETLLKNQDTGDQNNDSPRQDTTSAYVASTIQNPLPHSGDFLGTGERPAAPTRPQGPDGLQNNPQVTAEGDFPWEMIGLGLDEPLPPQDVMDELYNIYFTKVHPSFPIIHKPRFMAAMNLAPHMRPPVCLRYIMWTLAASITDKYDALQDHFYHRARKYAQSDELKGHGESTITLAHCQMWILTSTYEFRLMYFPRAWLSSGRASRLAQMMQLHRLDGTGLDVKQCLPPPKDWTEREERRRTFWMAFCVDRYASIGTGWPMTIDERDIMTNLPASDMAFDKSKPMPTSSLEQSLTPNGLGNLQSFGGTVLTAALFGRNLLHLHRPAADDHPDDLNGEFWTRHRNIENILLQTSLGMPDHMRVPNGLQDPNVVFTNMSIHTSAICLHQAAIFKADKHRLPVNVSNESKIRCVTAGVEIASLMRMISHMDLATMNPFISFCVYVAARVFVQYLKTRPKDQQMSSSLQFLLQAMQALRRKNPLTESFLVQLDLDLESANLPGLQHKPYLPPDPQKASYPANTDSVACSPVYEIRESQSATAPMNQFQPPEPLKTTPQNQPYRQSFQLPNVAGINYDGAQTGAANGVQLGSGGSGFSLSEGNEMDISQDGNGDSPRTSNSQTVSHSGGGSTSHSSYSPSQHTDQIPYRPSPRMANQMPLMHPQQQQQQNKSPPPSTSTNMANVMNASANANTNFFGTNDDMFAMYGVPQNNLDGSNGFHNGFLANNEWDLSGNMGVGGADMATMTEGNWHQMLDSINMTWDGMNETTGTGHTNA</sequence>
<dbReference type="GO" id="GO:0003677">
    <property type="term" value="F:DNA binding"/>
    <property type="evidence" value="ECO:0007669"/>
    <property type="project" value="InterPro"/>
</dbReference>
<accession>A0A9W4U3T5</accession>
<dbReference type="InterPro" id="IPR001138">
    <property type="entry name" value="Zn2Cys6_DnaBD"/>
</dbReference>
<dbReference type="SUPFAM" id="SSF57701">
    <property type="entry name" value="Zn2/Cys6 DNA-binding domain"/>
    <property type="match status" value="1"/>
</dbReference>
<dbReference type="GO" id="GO:0005634">
    <property type="term" value="C:nucleus"/>
    <property type="evidence" value="ECO:0007669"/>
    <property type="project" value="UniProtKB-SubCell"/>
</dbReference>
<dbReference type="PROSITE" id="PS50048">
    <property type="entry name" value="ZN2_CY6_FUNGAL_2"/>
    <property type="match status" value="1"/>
</dbReference>
<comment type="caution">
    <text evidence="8">The sequence shown here is derived from an EMBL/GenBank/DDBJ whole genome shotgun (WGS) entry which is preliminary data.</text>
</comment>
<comment type="subcellular location">
    <subcellularLocation>
        <location evidence="1">Nucleus</location>
    </subcellularLocation>
</comment>
<keyword evidence="5" id="KW-0539">Nucleus</keyword>
<feature type="domain" description="Zn(2)-C6 fungal-type" evidence="7">
    <location>
        <begin position="112"/>
        <end position="142"/>
    </location>
</feature>
<dbReference type="OrthoDB" id="5600212at2759"/>
<dbReference type="Proteomes" id="UP001152607">
    <property type="component" value="Unassembled WGS sequence"/>
</dbReference>
<evidence type="ECO:0000313" key="8">
    <source>
        <dbReference type="EMBL" id="CAI6248341.1"/>
    </source>
</evidence>
<feature type="region of interest" description="Disordered" evidence="6">
    <location>
        <begin position="197"/>
        <end position="232"/>
    </location>
</feature>
<dbReference type="EMBL" id="CAOQHR010000001">
    <property type="protein sequence ID" value="CAI6248341.1"/>
    <property type="molecule type" value="Genomic_DNA"/>
</dbReference>
<feature type="compositionally biased region" description="Low complexity" evidence="6">
    <location>
        <begin position="781"/>
        <end position="803"/>
    </location>
</feature>
<evidence type="ECO:0000313" key="9">
    <source>
        <dbReference type="Proteomes" id="UP001152607"/>
    </source>
</evidence>
<evidence type="ECO:0000256" key="1">
    <source>
        <dbReference type="ARBA" id="ARBA00004123"/>
    </source>
</evidence>
<name>A0A9W4U3T5_9PLEO</name>
<dbReference type="SMART" id="SM00066">
    <property type="entry name" value="GAL4"/>
    <property type="match status" value="1"/>
</dbReference>
<evidence type="ECO:0000256" key="4">
    <source>
        <dbReference type="ARBA" id="ARBA00023163"/>
    </source>
</evidence>
<feature type="region of interest" description="Disordered" evidence="6">
    <location>
        <begin position="52"/>
        <end position="105"/>
    </location>
</feature>
<dbReference type="PANTHER" id="PTHR47338:SF10">
    <property type="entry name" value="TRANSCRIPTION FACTOR DOMAIN-CONTAINING PROTEIN-RELATED"/>
    <property type="match status" value="1"/>
</dbReference>
<dbReference type="Gene3D" id="4.10.240.10">
    <property type="entry name" value="Zn(2)-C6 fungal-type DNA-binding domain"/>
    <property type="match status" value="1"/>
</dbReference>
<dbReference type="SMART" id="SM00906">
    <property type="entry name" value="Fungal_trans"/>
    <property type="match status" value="1"/>
</dbReference>
<feature type="region of interest" description="Disordered" evidence="6">
    <location>
        <begin position="699"/>
        <end position="722"/>
    </location>
</feature>
<keyword evidence="2" id="KW-0479">Metal-binding</keyword>
<dbReference type="PROSITE" id="PS00463">
    <property type="entry name" value="ZN2_CY6_FUNGAL_1"/>
    <property type="match status" value="1"/>
</dbReference>
<dbReference type="CDD" id="cd12148">
    <property type="entry name" value="fungal_TF_MHR"/>
    <property type="match status" value="1"/>
</dbReference>
<evidence type="ECO:0000256" key="2">
    <source>
        <dbReference type="ARBA" id="ARBA00022723"/>
    </source>
</evidence>
<dbReference type="CDD" id="cd00067">
    <property type="entry name" value="GAL4"/>
    <property type="match status" value="1"/>
</dbReference>
<evidence type="ECO:0000256" key="6">
    <source>
        <dbReference type="SAM" id="MobiDB-lite"/>
    </source>
</evidence>
<dbReference type="InterPro" id="IPR007219">
    <property type="entry name" value="XnlR_reg_dom"/>
</dbReference>
<evidence type="ECO:0000259" key="7">
    <source>
        <dbReference type="PROSITE" id="PS50048"/>
    </source>
</evidence>
<dbReference type="AlphaFoldDB" id="A0A9W4U3T5"/>
<evidence type="ECO:0000256" key="5">
    <source>
        <dbReference type="ARBA" id="ARBA00023242"/>
    </source>
</evidence>
<dbReference type="Pfam" id="PF00172">
    <property type="entry name" value="Zn_clus"/>
    <property type="match status" value="1"/>
</dbReference>
<evidence type="ECO:0000256" key="3">
    <source>
        <dbReference type="ARBA" id="ARBA00023015"/>
    </source>
</evidence>
<dbReference type="GO" id="GO:0008270">
    <property type="term" value="F:zinc ion binding"/>
    <property type="evidence" value="ECO:0007669"/>
    <property type="project" value="InterPro"/>
</dbReference>
<feature type="region of interest" description="Disordered" evidence="6">
    <location>
        <begin position="755"/>
        <end position="842"/>
    </location>
</feature>
<keyword evidence="4" id="KW-0804">Transcription</keyword>
<dbReference type="GO" id="GO:0000981">
    <property type="term" value="F:DNA-binding transcription factor activity, RNA polymerase II-specific"/>
    <property type="evidence" value="ECO:0007669"/>
    <property type="project" value="InterPro"/>
</dbReference>
<gene>
    <name evidence="8" type="ORF">PDIGIT_LOCUS865</name>
</gene>
<protein>
    <recommendedName>
        <fullName evidence="7">Zn(2)-C6 fungal-type domain-containing protein</fullName>
    </recommendedName>
</protein>
<keyword evidence="3" id="KW-0805">Transcription regulation</keyword>
<dbReference type="GO" id="GO:0006351">
    <property type="term" value="P:DNA-templated transcription"/>
    <property type="evidence" value="ECO:0007669"/>
    <property type="project" value="InterPro"/>
</dbReference>
<dbReference type="Pfam" id="PF04082">
    <property type="entry name" value="Fungal_trans"/>
    <property type="match status" value="1"/>
</dbReference>
<dbReference type="PANTHER" id="PTHR47338">
    <property type="entry name" value="ZN(II)2CYS6 TRANSCRIPTION FACTOR (EUROFUNG)-RELATED"/>
    <property type="match status" value="1"/>
</dbReference>
<dbReference type="InterPro" id="IPR050815">
    <property type="entry name" value="TF_fung"/>
</dbReference>
<keyword evidence="9" id="KW-1185">Reference proteome</keyword>
<proteinExistence type="predicted"/>
<organism evidence="8 9">
    <name type="scientific">Periconia digitata</name>
    <dbReference type="NCBI Taxonomy" id="1303443"/>
    <lineage>
        <taxon>Eukaryota</taxon>
        <taxon>Fungi</taxon>
        <taxon>Dikarya</taxon>
        <taxon>Ascomycota</taxon>
        <taxon>Pezizomycotina</taxon>
        <taxon>Dothideomycetes</taxon>
        <taxon>Pleosporomycetidae</taxon>
        <taxon>Pleosporales</taxon>
        <taxon>Massarineae</taxon>
        <taxon>Periconiaceae</taxon>
        <taxon>Periconia</taxon>
    </lineage>
</organism>